<evidence type="ECO:0000313" key="1">
    <source>
        <dbReference type="EMBL" id="EPF12652.1"/>
    </source>
</evidence>
<protein>
    <recommendedName>
        <fullName evidence="3">DUF1454 family protein</fullName>
    </recommendedName>
</protein>
<reference evidence="1 2" key="1">
    <citation type="submission" date="2013-04" db="EMBL/GenBank/DDBJ databases">
        <authorList>
            <person name="Weinstock G."/>
            <person name="Sodergren E."/>
            <person name="Lobos E.A."/>
            <person name="Fulton L."/>
            <person name="Fulton R."/>
            <person name="Courtney L."/>
            <person name="Fronick C."/>
            <person name="O'Laughlin M."/>
            <person name="Godfrey J."/>
            <person name="Wilson R.M."/>
            <person name="Miner T."/>
            <person name="Farmer C."/>
            <person name="Delehaunty K."/>
            <person name="Cordes M."/>
            <person name="Minx P."/>
            <person name="Tomlinson C."/>
            <person name="Chen J."/>
            <person name="Wollam A."/>
            <person name="Pepin K.H."/>
            <person name="Palsikar V.B."/>
            <person name="Zhang X."/>
            <person name="Suruliraj S."/>
            <person name="Perna N.T."/>
            <person name="Plunkett G."/>
            <person name="Warren W."/>
            <person name="Mitreva M."/>
            <person name="Mardis E.R."/>
            <person name="Wilson R.K."/>
        </authorList>
    </citation>
    <scope>NUCLEOTIDE SEQUENCE [LARGE SCALE GENOMIC DNA]</scope>
    <source>
        <strain evidence="1 2">DSM 4568</strain>
    </source>
</reference>
<evidence type="ECO:0000313" key="2">
    <source>
        <dbReference type="Proteomes" id="UP000014585"/>
    </source>
</evidence>
<proteinExistence type="predicted"/>
<name>S3IYF9_9ENTR</name>
<accession>S3IYF9</accession>
<dbReference type="InterPro" id="IPR009918">
    <property type="entry name" value="DUF1454"/>
</dbReference>
<organism evidence="1 2">
    <name type="scientific">Cedecea davisae DSM 4568</name>
    <dbReference type="NCBI Taxonomy" id="566551"/>
    <lineage>
        <taxon>Bacteria</taxon>
        <taxon>Pseudomonadati</taxon>
        <taxon>Pseudomonadota</taxon>
        <taxon>Gammaproteobacteria</taxon>
        <taxon>Enterobacterales</taxon>
        <taxon>Enterobacteriaceae</taxon>
        <taxon>Cedecea</taxon>
    </lineage>
</organism>
<dbReference type="STRING" id="566551.HMPREF0201_04762"/>
<dbReference type="Pfam" id="PF07305">
    <property type="entry name" value="DUF1454"/>
    <property type="match status" value="1"/>
</dbReference>
<evidence type="ECO:0008006" key="3">
    <source>
        <dbReference type="Google" id="ProtNLM"/>
    </source>
</evidence>
<dbReference type="HOGENOM" id="CLU_103682_0_0_6"/>
<gene>
    <name evidence="1" type="ORF">HMPREF0201_04762</name>
</gene>
<dbReference type="AlphaFoldDB" id="S3IYF9"/>
<sequence length="240" mass="26353">MVMGKVLIILSRRSVPWSRPVLTSQRIADLIGKTNYRRSVSMKYLLPALVLLALPLAVSRADPPSDTASQLPAAPYLLPGAPTFDLTITQFRGKFNIDNPSLPLNEFRAVENSRDKANLTRAATKINENLYASAALERGTLKVKSIQITWLPIQGPEQKAARGKALEYMAAIIRSFTPSLSKAQSQQKLTKLLSDGKNKRYFSQNDGAIRYVVADNGEKGLTFAVEPIKLALSEALNNGE</sequence>
<comment type="caution">
    <text evidence="1">The sequence shown here is derived from an EMBL/GenBank/DDBJ whole genome shotgun (WGS) entry which is preliminary data.</text>
</comment>
<dbReference type="Proteomes" id="UP000014585">
    <property type="component" value="Unassembled WGS sequence"/>
</dbReference>
<dbReference type="PATRIC" id="fig|566551.4.peg.4359"/>
<dbReference type="EMBL" id="ATDT01000039">
    <property type="protein sequence ID" value="EPF12652.1"/>
    <property type="molecule type" value="Genomic_DNA"/>
</dbReference>